<evidence type="ECO:0000256" key="1">
    <source>
        <dbReference type="SAM" id="SignalP"/>
    </source>
</evidence>
<organism evidence="2 3">
    <name type="scientific">Oryza sativa subsp. japonica</name>
    <name type="common">Rice</name>
    <dbReference type="NCBI Taxonomy" id="39947"/>
    <lineage>
        <taxon>Eukaryota</taxon>
        <taxon>Viridiplantae</taxon>
        <taxon>Streptophyta</taxon>
        <taxon>Embryophyta</taxon>
        <taxon>Tracheophyta</taxon>
        <taxon>Spermatophyta</taxon>
        <taxon>Magnoliopsida</taxon>
        <taxon>Liliopsida</taxon>
        <taxon>Poales</taxon>
        <taxon>Poaceae</taxon>
        <taxon>BOP clade</taxon>
        <taxon>Oryzoideae</taxon>
        <taxon>Oryzeae</taxon>
        <taxon>Oryzinae</taxon>
        <taxon>Oryza</taxon>
        <taxon>Oryza sativa</taxon>
    </lineage>
</organism>
<dbReference type="Proteomes" id="UP000000763">
    <property type="component" value="Chromosome 4"/>
</dbReference>
<sequence>MSVVSSSCCLLSFPLLCLPHDTSHGFCSAAQRSPAPCFSPLSVCSPCMHGHWKENSPCIVGREEREMDSERDHQLMQCKDHSVTGGSVYGDASFSPSHTHLLPSISLTRTHKNTHDCFCFMVVSLHSSDFANYNINHQGF</sequence>
<dbReference type="AlphaFoldDB" id="A0A0P0WDL9"/>
<name>A0A0P0WDL9_ORYSJ</name>
<reference evidence="2 3" key="1">
    <citation type="journal article" date="2005" name="Nature">
        <title>The map-based sequence of the rice genome.</title>
        <authorList>
            <consortium name="International rice genome sequencing project (IRGSP)"/>
            <person name="Matsumoto T."/>
            <person name="Wu J."/>
            <person name="Kanamori H."/>
            <person name="Katayose Y."/>
            <person name="Fujisawa M."/>
            <person name="Namiki N."/>
            <person name="Mizuno H."/>
            <person name="Yamamoto K."/>
            <person name="Antonio B.A."/>
            <person name="Baba T."/>
            <person name="Sakata K."/>
            <person name="Nagamura Y."/>
            <person name="Aoki H."/>
            <person name="Arikawa K."/>
            <person name="Arita K."/>
            <person name="Bito T."/>
            <person name="Chiden Y."/>
            <person name="Fujitsuka N."/>
            <person name="Fukunaka R."/>
            <person name="Hamada M."/>
            <person name="Harada C."/>
            <person name="Hayashi A."/>
            <person name="Hijishita S."/>
            <person name="Honda M."/>
            <person name="Hosokawa S."/>
            <person name="Ichikawa Y."/>
            <person name="Idonuma A."/>
            <person name="Iijima M."/>
            <person name="Ikeda M."/>
            <person name="Ikeno M."/>
            <person name="Ito K."/>
            <person name="Ito S."/>
            <person name="Ito T."/>
            <person name="Ito Y."/>
            <person name="Ito Y."/>
            <person name="Iwabuchi A."/>
            <person name="Kamiya K."/>
            <person name="Karasawa W."/>
            <person name="Kurita K."/>
            <person name="Katagiri S."/>
            <person name="Kikuta A."/>
            <person name="Kobayashi H."/>
            <person name="Kobayashi N."/>
            <person name="Machita K."/>
            <person name="Maehara T."/>
            <person name="Masukawa M."/>
            <person name="Mizubayashi T."/>
            <person name="Mukai Y."/>
            <person name="Nagasaki H."/>
            <person name="Nagata Y."/>
            <person name="Naito S."/>
            <person name="Nakashima M."/>
            <person name="Nakama Y."/>
            <person name="Nakamichi Y."/>
            <person name="Nakamura M."/>
            <person name="Meguro A."/>
            <person name="Negishi M."/>
            <person name="Ohta I."/>
            <person name="Ohta T."/>
            <person name="Okamoto M."/>
            <person name="Ono N."/>
            <person name="Saji S."/>
            <person name="Sakaguchi M."/>
            <person name="Sakai K."/>
            <person name="Shibata M."/>
            <person name="Shimokawa T."/>
            <person name="Song J."/>
            <person name="Takazaki Y."/>
            <person name="Terasawa K."/>
            <person name="Tsugane M."/>
            <person name="Tsuji K."/>
            <person name="Ueda S."/>
            <person name="Waki K."/>
            <person name="Yamagata H."/>
            <person name="Yamamoto M."/>
            <person name="Yamamoto S."/>
            <person name="Yamane H."/>
            <person name="Yoshiki S."/>
            <person name="Yoshihara R."/>
            <person name="Yukawa K."/>
            <person name="Zhong H."/>
            <person name="Yano M."/>
            <person name="Yuan Q."/>
            <person name="Ouyang S."/>
            <person name="Liu J."/>
            <person name="Jones K.M."/>
            <person name="Gansberger K."/>
            <person name="Moffat K."/>
            <person name="Hill J."/>
            <person name="Bera J."/>
            <person name="Fadrosh D."/>
            <person name="Jin S."/>
            <person name="Johri S."/>
            <person name="Kim M."/>
            <person name="Overton L."/>
            <person name="Reardon M."/>
            <person name="Tsitrin T."/>
            <person name="Vuong H."/>
            <person name="Weaver B."/>
            <person name="Ciecko A."/>
            <person name="Tallon L."/>
            <person name="Jackson J."/>
            <person name="Pai G."/>
            <person name="Aken S.V."/>
            <person name="Utterback T."/>
            <person name="Reidmuller S."/>
            <person name="Feldblyum T."/>
            <person name="Hsiao J."/>
            <person name="Zismann V."/>
            <person name="Iobst S."/>
            <person name="de Vazeille A.R."/>
            <person name="Buell C.R."/>
            <person name="Ying K."/>
            <person name="Li Y."/>
            <person name="Lu T."/>
            <person name="Huang Y."/>
            <person name="Zhao Q."/>
            <person name="Feng Q."/>
            <person name="Zhang L."/>
            <person name="Zhu J."/>
            <person name="Weng Q."/>
            <person name="Mu J."/>
            <person name="Lu Y."/>
            <person name="Fan D."/>
            <person name="Liu Y."/>
            <person name="Guan J."/>
            <person name="Zhang Y."/>
            <person name="Yu S."/>
            <person name="Liu X."/>
            <person name="Zhang Y."/>
            <person name="Hong G."/>
            <person name="Han B."/>
            <person name="Choisne N."/>
            <person name="Demange N."/>
            <person name="Orjeda G."/>
            <person name="Samain S."/>
            <person name="Cattolico L."/>
            <person name="Pelletier E."/>
            <person name="Couloux A."/>
            <person name="Segurens B."/>
            <person name="Wincker P."/>
            <person name="D'Hont A."/>
            <person name="Scarpelli C."/>
            <person name="Weissenbach J."/>
            <person name="Salanoubat M."/>
            <person name="Quetier F."/>
            <person name="Yu Y."/>
            <person name="Kim H.R."/>
            <person name="Rambo T."/>
            <person name="Currie J."/>
            <person name="Collura K."/>
            <person name="Luo M."/>
            <person name="Yang T."/>
            <person name="Ammiraju J.S.S."/>
            <person name="Engler F."/>
            <person name="Soderlund C."/>
            <person name="Wing R.A."/>
            <person name="Palmer L.E."/>
            <person name="de la Bastide M."/>
            <person name="Spiegel L."/>
            <person name="Nascimento L."/>
            <person name="Zutavern T."/>
            <person name="O'Shaughnessy A."/>
            <person name="Dike S."/>
            <person name="Dedhia N."/>
            <person name="Preston R."/>
            <person name="Balija V."/>
            <person name="McCombie W.R."/>
            <person name="Chow T."/>
            <person name="Chen H."/>
            <person name="Chung M."/>
            <person name="Chen C."/>
            <person name="Shaw J."/>
            <person name="Wu H."/>
            <person name="Hsiao K."/>
            <person name="Chao Y."/>
            <person name="Chu M."/>
            <person name="Cheng C."/>
            <person name="Hour A."/>
            <person name="Lee P."/>
            <person name="Lin S."/>
            <person name="Lin Y."/>
            <person name="Liou J."/>
            <person name="Liu S."/>
            <person name="Hsing Y."/>
            <person name="Raghuvanshi S."/>
            <person name="Mohanty A."/>
            <person name="Bharti A.K."/>
            <person name="Gaur A."/>
            <person name="Gupta V."/>
            <person name="Kumar D."/>
            <person name="Ravi V."/>
            <person name="Vij S."/>
            <person name="Kapur A."/>
            <person name="Khurana P."/>
            <person name="Khurana P."/>
            <person name="Khurana J.P."/>
            <person name="Tyagi A.K."/>
            <person name="Gaikwad K."/>
            <person name="Singh A."/>
            <person name="Dalal V."/>
            <person name="Srivastava S."/>
            <person name="Dixit A."/>
            <person name="Pal A.K."/>
            <person name="Ghazi I.A."/>
            <person name="Yadav M."/>
            <person name="Pandit A."/>
            <person name="Bhargava A."/>
            <person name="Sureshbabu K."/>
            <person name="Batra K."/>
            <person name="Sharma T.R."/>
            <person name="Mohapatra T."/>
            <person name="Singh N.K."/>
            <person name="Messing J."/>
            <person name="Nelson A.B."/>
            <person name="Fuks G."/>
            <person name="Kavchok S."/>
            <person name="Keizer G."/>
            <person name="Linton E."/>
            <person name="Llaca V."/>
            <person name="Song R."/>
            <person name="Tanyolac B."/>
            <person name="Young S."/>
            <person name="Ho-Il K."/>
            <person name="Hahn J.H."/>
            <person name="Sangsakoo G."/>
            <person name="Vanavichit A."/>
            <person name="de Mattos Luiz.A.T."/>
            <person name="Zimmer P.D."/>
            <person name="Malone G."/>
            <person name="Dellagostin O."/>
            <person name="de Oliveira A.C."/>
            <person name="Bevan M."/>
            <person name="Bancroft I."/>
            <person name="Minx P."/>
            <person name="Cordum H."/>
            <person name="Wilson R."/>
            <person name="Cheng Z."/>
            <person name="Jin W."/>
            <person name="Jiang J."/>
            <person name="Leong S.A."/>
            <person name="Iwama H."/>
            <person name="Gojobori T."/>
            <person name="Itoh T."/>
            <person name="Niimura Y."/>
            <person name="Fujii Y."/>
            <person name="Habara T."/>
            <person name="Sakai H."/>
            <person name="Sato Y."/>
            <person name="Wilson G."/>
            <person name="Kumar K."/>
            <person name="McCouch S."/>
            <person name="Juretic N."/>
            <person name="Hoen D."/>
            <person name="Wright S."/>
            <person name="Bruskiewich R."/>
            <person name="Bureau T."/>
            <person name="Miyao A."/>
            <person name="Hirochika H."/>
            <person name="Nishikawa T."/>
            <person name="Kadowaki K."/>
            <person name="Sugiura M."/>
            <person name="Burr B."/>
            <person name="Sasaki T."/>
        </authorList>
    </citation>
    <scope>NUCLEOTIDE SEQUENCE [LARGE SCALE GENOMIC DNA]</scope>
    <source>
        <strain evidence="3">cv. Nipponbare</strain>
    </source>
</reference>
<dbReference type="KEGG" id="dosa:Os04g0566300"/>
<dbReference type="OMA" id="GHWKEND"/>
<feature type="chain" id="PRO_5024350855" evidence="1">
    <location>
        <begin position="20"/>
        <end position="140"/>
    </location>
</feature>
<gene>
    <name evidence="2" type="ordered locus">Os04g0566300</name>
</gene>
<dbReference type="Gramene" id="Os04t0566300-01">
    <property type="protein sequence ID" value="Os04t0566300-01"/>
    <property type="gene ID" value="Os04g0566300"/>
</dbReference>
<protein>
    <submittedName>
        <fullName evidence="2">Os04g0566300 protein</fullName>
    </submittedName>
</protein>
<dbReference type="EMBL" id="AP008210">
    <property type="protein sequence ID" value="BAF15493.1"/>
    <property type="molecule type" value="Genomic_DNA"/>
</dbReference>
<keyword evidence="1" id="KW-0732">Signal</keyword>
<evidence type="ECO:0000313" key="3">
    <source>
        <dbReference type="Proteomes" id="UP000000763"/>
    </source>
</evidence>
<proteinExistence type="predicted"/>
<accession>A0A0P0WDL9</accession>
<reference evidence="3" key="2">
    <citation type="journal article" date="2008" name="Nucleic Acids Res.">
        <title>The rice annotation project database (RAP-DB): 2008 update.</title>
        <authorList>
            <consortium name="The rice annotation project (RAP)"/>
        </authorList>
    </citation>
    <scope>GENOME REANNOTATION</scope>
    <source>
        <strain evidence="3">cv. Nipponbare</strain>
    </source>
</reference>
<evidence type="ECO:0000313" key="2">
    <source>
        <dbReference type="EMBL" id="BAF15493.1"/>
    </source>
</evidence>
<feature type="signal peptide" evidence="1">
    <location>
        <begin position="1"/>
        <end position="19"/>
    </location>
</feature>